<dbReference type="RefSeq" id="WP_072333007.1">
    <property type="nucleotide sequence ID" value="NZ_CALJDE010000009.1"/>
</dbReference>
<keyword evidence="1" id="KW-0175">Coiled coil</keyword>
<dbReference type="Proteomes" id="UP000186323">
    <property type="component" value="Chromosome I"/>
</dbReference>
<sequence length="230" mass="23986">MSLFDIFNKKNIGETLGSLMDTAKEQASGLSKAAPGGVGGLMGAGALGALLGSFMSKGALQNAALVGAGAVAWNFYQKWSQAQKENQPAASAPVQQPVAAVASAELDPTARLLLRAMVFAARADGHIDATEQDRISKVVAQMAPGQDTNALLGQLLNAPIDPAALAAEIRSAEQGEDLYRLSCMIVDIDHFMERSYLDALAAALKISEARKGQLEEEARQAKAQLAAHAG</sequence>
<organism evidence="2 3">
    <name type="scientific">Desulfovibrio piger</name>
    <dbReference type="NCBI Taxonomy" id="901"/>
    <lineage>
        <taxon>Bacteria</taxon>
        <taxon>Pseudomonadati</taxon>
        <taxon>Thermodesulfobacteriota</taxon>
        <taxon>Desulfovibrionia</taxon>
        <taxon>Desulfovibrionales</taxon>
        <taxon>Desulfovibrionaceae</taxon>
        <taxon>Desulfovibrio</taxon>
    </lineage>
</organism>
<dbReference type="KEGG" id="dpg:DESPIGER_0642"/>
<evidence type="ECO:0000256" key="1">
    <source>
        <dbReference type="SAM" id="Coils"/>
    </source>
</evidence>
<dbReference type="OrthoDB" id="5459344at2"/>
<dbReference type="AlphaFoldDB" id="A0A1K1LGE2"/>
<gene>
    <name evidence="2" type="ORF">DESPIGER_0642</name>
</gene>
<dbReference type="SUPFAM" id="SSF158682">
    <property type="entry name" value="TerB-like"/>
    <property type="match status" value="1"/>
</dbReference>
<dbReference type="Pfam" id="PF04391">
    <property type="entry name" value="DUF533"/>
    <property type="match status" value="1"/>
</dbReference>
<feature type="coiled-coil region" evidence="1">
    <location>
        <begin position="197"/>
        <end position="224"/>
    </location>
</feature>
<evidence type="ECO:0000313" key="3">
    <source>
        <dbReference type="Proteomes" id="UP000186323"/>
    </source>
</evidence>
<accession>A0A1K1LGE2</accession>
<keyword evidence="3" id="KW-1185">Reference proteome</keyword>
<evidence type="ECO:0000313" key="2">
    <source>
        <dbReference type="EMBL" id="SFV72526.1"/>
    </source>
</evidence>
<name>A0A1K1LGE2_9BACT</name>
<dbReference type="InterPro" id="IPR007486">
    <property type="entry name" value="YebE"/>
</dbReference>
<dbReference type="EMBL" id="LT630450">
    <property type="protein sequence ID" value="SFV72526.1"/>
    <property type="molecule type" value="Genomic_DNA"/>
</dbReference>
<dbReference type="InterPro" id="IPR029024">
    <property type="entry name" value="TerB-like"/>
</dbReference>
<protein>
    <submittedName>
        <fullName evidence="2">Putative membrane protein</fullName>
    </submittedName>
</protein>
<dbReference type="Gene3D" id="1.10.3680.10">
    <property type="entry name" value="TerB-like"/>
    <property type="match status" value="1"/>
</dbReference>
<proteinExistence type="predicted"/>
<reference evidence="3" key="1">
    <citation type="submission" date="2016-10" db="EMBL/GenBank/DDBJ databases">
        <authorList>
            <person name="Wegmann U."/>
        </authorList>
    </citation>
    <scope>NUCLEOTIDE SEQUENCE [LARGE SCALE GENOMIC DNA]</scope>
</reference>
<dbReference type="CDD" id="cd07178">
    <property type="entry name" value="terB_like_YebE"/>
    <property type="match status" value="1"/>
</dbReference>